<sequence length="211" mass="22838">MTEFQFLLNGNVPGRPTILLAHGAGAGMDTPFMDTISEGLATRGLRVARFEFSYMAARRTGGAKRPPPKVSLLEEEYRAAIDALPCDGPLIIGGKSMGGRVASHIADDLHAQGCIAGLLCLGYPFHPVGKPEKLRVDHLEALQTPTLICQGSRDPFGTRAEVSGYRLSPQISLTWLEDGDHDLKPRIRVTGKSHDQQLKDAAENIANWLGN</sequence>
<dbReference type="EMBL" id="CP045201">
    <property type="protein sequence ID" value="QOL82536.1"/>
    <property type="molecule type" value="Genomic_DNA"/>
</dbReference>
<dbReference type="InterPro" id="IPR026555">
    <property type="entry name" value="NSL3/Tex30"/>
</dbReference>
<dbReference type="RefSeq" id="WP_193080729.1">
    <property type="nucleotide sequence ID" value="NZ_CP045201.1"/>
</dbReference>
<keyword evidence="2" id="KW-0378">Hydrolase</keyword>
<proteinExistence type="predicted"/>
<evidence type="ECO:0000313" key="3">
    <source>
        <dbReference type="Proteomes" id="UP000594118"/>
    </source>
</evidence>
<dbReference type="InterPro" id="IPR029058">
    <property type="entry name" value="AB_hydrolase_fold"/>
</dbReference>
<protein>
    <submittedName>
        <fullName evidence="2">Alpha/beta hydrolase</fullName>
    </submittedName>
</protein>
<reference evidence="2 3" key="1">
    <citation type="submission" date="2019-10" db="EMBL/GenBank/DDBJ databases">
        <title>Pseudopuniceibacterium sp. HQ09 islated from Antarctica.</title>
        <authorList>
            <person name="Liao L."/>
            <person name="Su S."/>
            <person name="Chen B."/>
            <person name="Yu Y."/>
        </authorList>
    </citation>
    <scope>NUCLEOTIDE SEQUENCE [LARGE SCALE GENOMIC DNA]</scope>
    <source>
        <strain evidence="2 3">HQ09</strain>
    </source>
</reference>
<dbReference type="Gene3D" id="3.40.50.1820">
    <property type="entry name" value="alpha/beta hydrolase"/>
    <property type="match status" value="1"/>
</dbReference>
<dbReference type="GO" id="GO:0016787">
    <property type="term" value="F:hydrolase activity"/>
    <property type="evidence" value="ECO:0007669"/>
    <property type="project" value="UniProtKB-KW"/>
</dbReference>
<keyword evidence="3" id="KW-1185">Reference proteome</keyword>
<feature type="domain" description="KANL3/Tex30 alpha/beta hydrolase-like" evidence="1">
    <location>
        <begin position="16"/>
        <end position="209"/>
    </location>
</feature>
<evidence type="ECO:0000313" key="2">
    <source>
        <dbReference type="EMBL" id="QOL82536.1"/>
    </source>
</evidence>
<dbReference type="SUPFAM" id="SSF53474">
    <property type="entry name" value="alpha/beta-Hydrolases"/>
    <property type="match status" value="1"/>
</dbReference>
<dbReference type="Proteomes" id="UP000594118">
    <property type="component" value="Chromosome"/>
</dbReference>
<accession>A0A7L9WSX6</accession>
<organism evidence="2 3">
    <name type="scientific">Pseudooceanicola spongiae</name>
    <dbReference type="NCBI Taxonomy" id="2613965"/>
    <lineage>
        <taxon>Bacteria</taxon>
        <taxon>Pseudomonadati</taxon>
        <taxon>Pseudomonadota</taxon>
        <taxon>Alphaproteobacteria</taxon>
        <taxon>Rhodobacterales</taxon>
        <taxon>Paracoccaceae</taxon>
        <taxon>Pseudooceanicola</taxon>
    </lineage>
</organism>
<evidence type="ECO:0000259" key="1">
    <source>
        <dbReference type="Pfam" id="PF20408"/>
    </source>
</evidence>
<name>A0A7L9WSX6_9RHOB</name>
<dbReference type="PANTHER" id="PTHR13136:SF11">
    <property type="entry name" value="TESTIS-EXPRESSED PROTEIN 30"/>
    <property type="match status" value="1"/>
</dbReference>
<gene>
    <name evidence="2" type="ORF">F3W81_17960</name>
</gene>
<dbReference type="PANTHER" id="PTHR13136">
    <property type="entry name" value="TESTIS DEVELOPMENT PROTEIN PRTD"/>
    <property type="match status" value="1"/>
</dbReference>
<dbReference type="InterPro" id="IPR046879">
    <property type="entry name" value="KANL3/Tex30_Abhydrolase"/>
</dbReference>
<dbReference type="Pfam" id="PF20408">
    <property type="entry name" value="Abhydrolase_11"/>
    <property type="match status" value="1"/>
</dbReference>
<dbReference type="AlphaFoldDB" id="A0A7L9WSX6"/>
<dbReference type="KEGG" id="pshq:F3W81_17960"/>